<dbReference type="EMBL" id="JANEYF010005179">
    <property type="protein sequence ID" value="KAJ8928957.1"/>
    <property type="molecule type" value="Genomic_DNA"/>
</dbReference>
<name>A0AAV8WRV5_9CUCU</name>
<accession>A0AAV8WRV5</accession>
<evidence type="ECO:0000313" key="1">
    <source>
        <dbReference type="EMBL" id="KAJ8928957.1"/>
    </source>
</evidence>
<evidence type="ECO:0000313" key="2">
    <source>
        <dbReference type="Proteomes" id="UP001162156"/>
    </source>
</evidence>
<dbReference type="AlphaFoldDB" id="A0AAV8WRV5"/>
<reference evidence="1" key="1">
    <citation type="journal article" date="2023" name="Insect Mol. Biol.">
        <title>Genome sequencing provides insights into the evolution of gene families encoding plant cell wall-degrading enzymes in longhorned beetles.</title>
        <authorList>
            <person name="Shin N.R."/>
            <person name="Okamura Y."/>
            <person name="Kirsch R."/>
            <person name="Pauchet Y."/>
        </authorList>
    </citation>
    <scope>NUCLEOTIDE SEQUENCE</scope>
    <source>
        <strain evidence="1">RBIC_L_NR</strain>
    </source>
</reference>
<keyword evidence="2" id="KW-1185">Reference proteome</keyword>
<dbReference type="Proteomes" id="UP001162156">
    <property type="component" value="Unassembled WGS sequence"/>
</dbReference>
<organism evidence="1 2">
    <name type="scientific">Rhamnusium bicolor</name>
    <dbReference type="NCBI Taxonomy" id="1586634"/>
    <lineage>
        <taxon>Eukaryota</taxon>
        <taxon>Metazoa</taxon>
        <taxon>Ecdysozoa</taxon>
        <taxon>Arthropoda</taxon>
        <taxon>Hexapoda</taxon>
        <taxon>Insecta</taxon>
        <taxon>Pterygota</taxon>
        <taxon>Neoptera</taxon>
        <taxon>Endopterygota</taxon>
        <taxon>Coleoptera</taxon>
        <taxon>Polyphaga</taxon>
        <taxon>Cucujiformia</taxon>
        <taxon>Chrysomeloidea</taxon>
        <taxon>Cerambycidae</taxon>
        <taxon>Lepturinae</taxon>
        <taxon>Rhagiini</taxon>
        <taxon>Rhamnusium</taxon>
    </lineage>
</organism>
<sequence length="80" mass="10335">MLQIKYYPGEGYNFQFMPDYRFYCDEKIQRPLSSYYDYPFQTRIWYPYKNLRLYFDYMPSRVPFREQRIRRVCYYQKLRA</sequence>
<proteinExistence type="predicted"/>
<gene>
    <name evidence="1" type="ORF">NQ314_018409</name>
</gene>
<comment type="caution">
    <text evidence="1">The sequence shown here is derived from an EMBL/GenBank/DDBJ whole genome shotgun (WGS) entry which is preliminary data.</text>
</comment>
<protein>
    <submittedName>
        <fullName evidence="1">Uncharacterized protein</fullName>
    </submittedName>
</protein>